<dbReference type="Proteomes" id="UP000015001">
    <property type="component" value="Unassembled WGS sequence"/>
</dbReference>
<proteinExistence type="predicted"/>
<protein>
    <submittedName>
        <fullName evidence="1">Uncharacterized protein</fullName>
    </submittedName>
</protein>
<dbReference type="HOGENOM" id="CLU_2920588_0_0_11"/>
<evidence type="ECO:0000313" key="2">
    <source>
        <dbReference type="Proteomes" id="UP000015001"/>
    </source>
</evidence>
<comment type="caution">
    <text evidence="1">The sequence shown here is derived from an EMBL/GenBank/DDBJ whole genome shotgun (WGS) entry which is preliminary data.</text>
</comment>
<dbReference type="PATRIC" id="fig|1283301.3.peg.557"/>
<gene>
    <name evidence="1" type="ORF">STAFG_0569</name>
</gene>
<evidence type="ECO:0000313" key="1">
    <source>
        <dbReference type="EMBL" id="EPJ42367.1"/>
    </source>
</evidence>
<dbReference type="RefSeq" id="WP_020269591.1">
    <property type="nucleotide sequence ID" value="NZ_KE354000.1"/>
</dbReference>
<sequence length="61" mass="6412">MGFPLLTVSAFTATEGQVLFARTSSFASEKPPSTPRATAAEKAATSTERSILLHIVGFVLT</sequence>
<reference evidence="1 2" key="1">
    <citation type="submission" date="2013-02" db="EMBL/GenBank/DDBJ databases">
        <title>Draft Genome Sequence of Streptomyces afghaniensis, Which Produces Compounds of the Julimycin B-Complex.</title>
        <authorList>
            <person name="Gruening B.A."/>
            <person name="Praeg A."/>
            <person name="Erxleben A."/>
            <person name="Guenther S."/>
            <person name="Fiedler H.-P."/>
            <person name="Goodfellow M."/>
            <person name="Mueller M."/>
        </authorList>
    </citation>
    <scope>NUCLEOTIDE SEQUENCE [LARGE SCALE GENOMIC DNA]</scope>
    <source>
        <strain evidence="1 2">772</strain>
    </source>
</reference>
<dbReference type="AlphaFoldDB" id="S4N3P6"/>
<name>S4N3P6_9ACTN</name>
<keyword evidence="2" id="KW-1185">Reference proteome</keyword>
<dbReference type="EMBL" id="AOPY01001263">
    <property type="protein sequence ID" value="EPJ42367.1"/>
    <property type="molecule type" value="Genomic_DNA"/>
</dbReference>
<accession>S4N3P6</accession>
<organism evidence="1 2">
    <name type="scientific">Streptomyces afghaniensis 772</name>
    <dbReference type="NCBI Taxonomy" id="1283301"/>
    <lineage>
        <taxon>Bacteria</taxon>
        <taxon>Bacillati</taxon>
        <taxon>Actinomycetota</taxon>
        <taxon>Actinomycetes</taxon>
        <taxon>Kitasatosporales</taxon>
        <taxon>Streptomycetaceae</taxon>
        <taxon>Streptomyces</taxon>
    </lineage>
</organism>